<evidence type="ECO:0000313" key="1">
    <source>
        <dbReference type="EMBL" id="MBA5686168.1"/>
    </source>
</evidence>
<protein>
    <recommendedName>
        <fullName evidence="3">Carboxypeptidase regulatory-like domain-containing protein</fullName>
    </recommendedName>
</protein>
<evidence type="ECO:0000313" key="2">
    <source>
        <dbReference type="Proteomes" id="UP000573499"/>
    </source>
</evidence>
<comment type="caution">
    <text evidence="1">The sequence shown here is derived from an EMBL/GenBank/DDBJ whole genome shotgun (WGS) entry which is preliminary data.</text>
</comment>
<reference evidence="1 2" key="1">
    <citation type="submission" date="2020-07" db="EMBL/GenBank/DDBJ databases">
        <title>Novel species isolated from subtropical streams in China.</title>
        <authorList>
            <person name="Lu H."/>
        </authorList>
    </citation>
    <scope>NUCLEOTIDE SEQUENCE [LARGE SCALE GENOMIC DNA]</scope>
    <source>
        <strain evidence="1 2">LX47W</strain>
    </source>
</reference>
<sequence>MAGLKMLLRGFNQHLRQVAMVNANGQFSFSGVIPDTYQLTLNDLAHPNVVSSSAVIFPNTTMAQVSIVYPLGIGPTKAAASASLATNHVKQNVTPPPARLLLRSGRQAASLAPVTQGANDAVSPRSK</sequence>
<name>A0A7W2F6U6_9BURK</name>
<evidence type="ECO:0008006" key="3">
    <source>
        <dbReference type="Google" id="ProtNLM"/>
    </source>
</evidence>
<keyword evidence="2" id="KW-1185">Reference proteome</keyword>
<dbReference type="Proteomes" id="UP000573499">
    <property type="component" value="Unassembled WGS sequence"/>
</dbReference>
<dbReference type="AlphaFoldDB" id="A0A7W2F6U6"/>
<organism evidence="1 2">
    <name type="scientific">Rugamonas apoptosis</name>
    <dbReference type="NCBI Taxonomy" id="2758570"/>
    <lineage>
        <taxon>Bacteria</taxon>
        <taxon>Pseudomonadati</taxon>
        <taxon>Pseudomonadota</taxon>
        <taxon>Betaproteobacteria</taxon>
        <taxon>Burkholderiales</taxon>
        <taxon>Oxalobacteraceae</taxon>
        <taxon>Telluria group</taxon>
        <taxon>Rugamonas</taxon>
    </lineage>
</organism>
<dbReference type="EMBL" id="JACEZU010000002">
    <property type="protein sequence ID" value="MBA5686168.1"/>
    <property type="molecule type" value="Genomic_DNA"/>
</dbReference>
<accession>A0A7W2F6U6</accession>
<proteinExistence type="predicted"/>
<gene>
    <name evidence="1" type="ORF">H3H39_03770</name>
</gene>
<dbReference type="RefSeq" id="WP_182151990.1">
    <property type="nucleotide sequence ID" value="NZ_JACEZU010000002.1"/>
</dbReference>